<dbReference type="Proteomes" id="UP000005141">
    <property type="component" value="Unassembled WGS sequence"/>
</dbReference>
<dbReference type="EMBL" id="ADGI01000067">
    <property type="protein sequence ID" value="EGV28807.1"/>
    <property type="molecule type" value="Genomic_DNA"/>
</dbReference>
<comment type="caution">
    <text evidence="1">The sequence shown here is derived from an EMBL/GenBank/DDBJ whole genome shotgun (WGS) entry which is preliminary data.</text>
</comment>
<gene>
    <name evidence="1" type="ORF">HMPREF9431_02448</name>
</gene>
<accession>G1WF47</accession>
<sequence length="39" mass="4260">MIWVNAPLQSDADGHTGAAPTHLHQTTRCAHTPSGLYFR</sequence>
<dbReference type="AlphaFoldDB" id="G1WF47"/>
<dbReference type="HOGENOM" id="CLU_3314807_0_0_10"/>
<name>G1WF47_9BACT</name>
<keyword evidence="2" id="KW-1185">Reference proteome</keyword>
<proteinExistence type="predicted"/>
<evidence type="ECO:0000313" key="2">
    <source>
        <dbReference type="Proteomes" id="UP000005141"/>
    </source>
</evidence>
<organism evidence="1 2">
    <name type="scientific">Segatella oulorum F0390</name>
    <dbReference type="NCBI Taxonomy" id="702438"/>
    <lineage>
        <taxon>Bacteria</taxon>
        <taxon>Pseudomonadati</taxon>
        <taxon>Bacteroidota</taxon>
        <taxon>Bacteroidia</taxon>
        <taxon>Bacteroidales</taxon>
        <taxon>Prevotellaceae</taxon>
        <taxon>Segatella</taxon>
    </lineage>
</organism>
<evidence type="ECO:0000313" key="1">
    <source>
        <dbReference type="EMBL" id="EGV28807.1"/>
    </source>
</evidence>
<reference evidence="1 2" key="1">
    <citation type="submission" date="2011-07" db="EMBL/GenBank/DDBJ databases">
        <title>The Genome Sequence of Prevotella oulorum F0390.</title>
        <authorList>
            <consortium name="The Broad Institute Genome Sequencing Platform"/>
            <consortium name="The Broad Institute Genome Sequencing Center for Infectious Disease"/>
            <person name="Earl A."/>
            <person name="Ward D."/>
            <person name="Feldgarden M."/>
            <person name="Gevers D."/>
            <person name="Izard J."/>
            <person name="Ganesan A."/>
            <person name="Baranova O.V."/>
            <person name="Blanton J.M."/>
            <person name="Tanner A.C."/>
            <person name="Dewhirst F.E."/>
            <person name="Young S.K."/>
            <person name="Zeng Q."/>
            <person name="Gargeya S."/>
            <person name="Fitzgerald M."/>
            <person name="Haas B."/>
            <person name="Abouelleil A."/>
            <person name="Alvarado L."/>
            <person name="Arachchi H.M."/>
            <person name="Berlin A."/>
            <person name="Brown A."/>
            <person name="Chapman S.B."/>
            <person name="Chen Z."/>
            <person name="Dunbar C."/>
            <person name="Freedman E."/>
            <person name="Gearin G."/>
            <person name="Gellesch M."/>
            <person name="Goldberg J."/>
            <person name="Griggs A."/>
            <person name="Gujja S."/>
            <person name="Heiman D."/>
            <person name="Howarth C."/>
            <person name="Larson L."/>
            <person name="Lui A."/>
            <person name="MacDonald P.J.P."/>
            <person name="Mehta T."/>
            <person name="Montmayeur A."/>
            <person name="Murphy C."/>
            <person name="Neiman D."/>
            <person name="Pearson M."/>
            <person name="Priest M."/>
            <person name="Roberts A."/>
            <person name="Saif S."/>
            <person name="Shea T."/>
            <person name="Shenoy N."/>
            <person name="Sisk P."/>
            <person name="Stolte C."/>
            <person name="Sykes S."/>
            <person name="Wortman J."/>
            <person name="Nusbaum C."/>
            <person name="Birren B."/>
        </authorList>
    </citation>
    <scope>NUCLEOTIDE SEQUENCE [LARGE SCALE GENOMIC DNA]</scope>
    <source>
        <strain evidence="1 2">F0390</strain>
    </source>
</reference>
<protein>
    <submittedName>
        <fullName evidence="1">Uncharacterized protein</fullName>
    </submittedName>
</protein>